<evidence type="ECO:0000313" key="5">
    <source>
        <dbReference type="EMBL" id="CDX35311.1"/>
    </source>
</evidence>
<keyword evidence="3" id="KW-0804">Transcription</keyword>
<feature type="domain" description="HTH gntR-type" evidence="4">
    <location>
        <begin position="8"/>
        <end position="75"/>
    </location>
</feature>
<dbReference type="Gene3D" id="1.10.10.10">
    <property type="entry name" value="Winged helix-like DNA-binding domain superfamily/Winged helix DNA-binding domain"/>
    <property type="match status" value="1"/>
</dbReference>
<dbReference type="PANTHER" id="PTHR43537">
    <property type="entry name" value="TRANSCRIPTIONAL REGULATOR, GNTR FAMILY"/>
    <property type="match status" value="1"/>
</dbReference>
<dbReference type="EMBL" id="CCNB01000012">
    <property type="protein sequence ID" value="CDX35311.1"/>
    <property type="molecule type" value="Genomic_DNA"/>
</dbReference>
<keyword evidence="2" id="KW-0238">DNA-binding</keyword>
<dbReference type="SUPFAM" id="SSF48008">
    <property type="entry name" value="GntR ligand-binding domain-like"/>
    <property type="match status" value="1"/>
</dbReference>
<reference evidence="5 6" key="1">
    <citation type="submission" date="2014-08" db="EMBL/GenBank/DDBJ databases">
        <authorList>
            <person name="Moulin Lionel"/>
        </authorList>
    </citation>
    <scope>NUCLEOTIDE SEQUENCE [LARGE SCALE GENOMIC DNA]</scope>
</reference>
<keyword evidence="1" id="KW-0805">Transcription regulation</keyword>
<dbReference type="InterPro" id="IPR036388">
    <property type="entry name" value="WH-like_DNA-bd_sf"/>
</dbReference>
<protein>
    <submittedName>
        <fullName evidence="5">Transcriptional regulator</fullName>
    </submittedName>
</protein>
<gene>
    <name evidence="5" type="ORF">MPLDJ20_20134</name>
</gene>
<evidence type="ECO:0000256" key="3">
    <source>
        <dbReference type="ARBA" id="ARBA00023163"/>
    </source>
</evidence>
<dbReference type="Pfam" id="PF07729">
    <property type="entry name" value="FCD"/>
    <property type="match status" value="1"/>
</dbReference>
<dbReference type="AlphaFoldDB" id="A0A090EUZ7"/>
<accession>A0A090EUZ7</accession>
<sequence>MEAIGGKTTLAEDVYDRIRWDIVLGRLQPGNVLRSDWMREQYQVGISPLREALTRLTSERLIIAESQRGFRVAPLSAIEVKDVLETRLLIETRALRQSIAAGSVEWEGKVLSAYHILSRKKIPQPGDDDILEWFRDHKRFHMDLLSASHSAWLRHLSGLLFDQSERFRIVRMLNVAEPTLRRDVDKEHKRIVDACLARDPDEACRALVDHYTATADAVLANLAKGEAADRENDEGRDRSWS</sequence>
<dbReference type="GO" id="GO:0003700">
    <property type="term" value="F:DNA-binding transcription factor activity"/>
    <property type="evidence" value="ECO:0007669"/>
    <property type="project" value="InterPro"/>
</dbReference>
<dbReference type="InterPro" id="IPR008920">
    <property type="entry name" value="TF_FadR/GntR_C"/>
</dbReference>
<dbReference type="SMART" id="SM00345">
    <property type="entry name" value="HTH_GNTR"/>
    <property type="match status" value="1"/>
</dbReference>
<dbReference type="PROSITE" id="PS50949">
    <property type="entry name" value="HTH_GNTR"/>
    <property type="match status" value="1"/>
</dbReference>
<dbReference type="Proteomes" id="UP000046373">
    <property type="component" value="Unassembled WGS sequence"/>
</dbReference>
<dbReference type="PANTHER" id="PTHR43537:SF20">
    <property type="entry name" value="HTH-TYPE TRANSCRIPTIONAL REPRESSOR GLAR"/>
    <property type="match status" value="1"/>
</dbReference>
<evidence type="ECO:0000313" key="6">
    <source>
        <dbReference type="Proteomes" id="UP000046373"/>
    </source>
</evidence>
<evidence type="ECO:0000256" key="2">
    <source>
        <dbReference type="ARBA" id="ARBA00023125"/>
    </source>
</evidence>
<proteinExistence type="predicted"/>
<dbReference type="Pfam" id="PF00392">
    <property type="entry name" value="GntR"/>
    <property type="match status" value="1"/>
</dbReference>
<dbReference type="InterPro" id="IPR000524">
    <property type="entry name" value="Tscrpt_reg_HTH_GntR"/>
</dbReference>
<name>A0A090EUZ7_MESPL</name>
<dbReference type="InterPro" id="IPR011711">
    <property type="entry name" value="GntR_C"/>
</dbReference>
<dbReference type="InterPro" id="IPR036390">
    <property type="entry name" value="WH_DNA-bd_sf"/>
</dbReference>
<organism evidence="5 6">
    <name type="scientific">Mesorhizobium plurifarium</name>
    <dbReference type="NCBI Taxonomy" id="69974"/>
    <lineage>
        <taxon>Bacteria</taxon>
        <taxon>Pseudomonadati</taxon>
        <taxon>Pseudomonadota</taxon>
        <taxon>Alphaproteobacteria</taxon>
        <taxon>Hyphomicrobiales</taxon>
        <taxon>Phyllobacteriaceae</taxon>
        <taxon>Mesorhizobium</taxon>
    </lineage>
</organism>
<dbReference type="SUPFAM" id="SSF46785">
    <property type="entry name" value="Winged helix' DNA-binding domain"/>
    <property type="match status" value="1"/>
</dbReference>
<dbReference type="GO" id="GO:0003677">
    <property type="term" value="F:DNA binding"/>
    <property type="evidence" value="ECO:0007669"/>
    <property type="project" value="UniProtKB-KW"/>
</dbReference>
<dbReference type="Gene3D" id="1.20.120.530">
    <property type="entry name" value="GntR ligand-binding domain-like"/>
    <property type="match status" value="1"/>
</dbReference>
<dbReference type="SMART" id="SM00895">
    <property type="entry name" value="FCD"/>
    <property type="match status" value="1"/>
</dbReference>
<evidence type="ECO:0000256" key="1">
    <source>
        <dbReference type="ARBA" id="ARBA00023015"/>
    </source>
</evidence>
<evidence type="ECO:0000259" key="4">
    <source>
        <dbReference type="PROSITE" id="PS50949"/>
    </source>
</evidence>